<accession>A0AAV7WBZ4</accession>
<dbReference type="AlphaFoldDB" id="A0AAV7WBZ4"/>
<sequence length="110" mass="11817">MEDNDCCRSPRAQGCSRCSRGDPAWLGPALCAKTSCELGESDLQTQALVTWTDEPPSLRACPSPVLLRSGAAASLASPGKEEQPEWLLHGTLGCWRSALVSCARFPREDV</sequence>
<proteinExistence type="predicted"/>
<keyword evidence="2" id="KW-1185">Reference proteome</keyword>
<protein>
    <submittedName>
        <fullName evidence="1">Uncharacterized protein</fullName>
    </submittedName>
</protein>
<evidence type="ECO:0000313" key="1">
    <source>
        <dbReference type="EMBL" id="KAJ1209805.1"/>
    </source>
</evidence>
<name>A0AAV7WBZ4_PLEWA</name>
<comment type="caution">
    <text evidence="1">The sequence shown here is derived from an EMBL/GenBank/DDBJ whole genome shotgun (WGS) entry which is preliminary data.</text>
</comment>
<gene>
    <name evidence="1" type="ORF">NDU88_005177</name>
</gene>
<evidence type="ECO:0000313" key="2">
    <source>
        <dbReference type="Proteomes" id="UP001066276"/>
    </source>
</evidence>
<dbReference type="Proteomes" id="UP001066276">
    <property type="component" value="Chromosome 1_2"/>
</dbReference>
<organism evidence="1 2">
    <name type="scientific">Pleurodeles waltl</name>
    <name type="common">Iberian ribbed newt</name>
    <dbReference type="NCBI Taxonomy" id="8319"/>
    <lineage>
        <taxon>Eukaryota</taxon>
        <taxon>Metazoa</taxon>
        <taxon>Chordata</taxon>
        <taxon>Craniata</taxon>
        <taxon>Vertebrata</taxon>
        <taxon>Euteleostomi</taxon>
        <taxon>Amphibia</taxon>
        <taxon>Batrachia</taxon>
        <taxon>Caudata</taxon>
        <taxon>Salamandroidea</taxon>
        <taxon>Salamandridae</taxon>
        <taxon>Pleurodelinae</taxon>
        <taxon>Pleurodeles</taxon>
    </lineage>
</organism>
<dbReference type="EMBL" id="JANPWB010000002">
    <property type="protein sequence ID" value="KAJ1209805.1"/>
    <property type="molecule type" value="Genomic_DNA"/>
</dbReference>
<reference evidence="1" key="1">
    <citation type="journal article" date="2022" name="bioRxiv">
        <title>Sequencing and chromosome-scale assembly of the giantPleurodeles waltlgenome.</title>
        <authorList>
            <person name="Brown T."/>
            <person name="Elewa A."/>
            <person name="Iarovenko S."/>
            <person name="Subramanian E."/>
            <person name="Araus A.J."/>
            <person name="Petzold A."/>
            <person name="Susuki M."/>
            <person name="Suzuki K.-i.T."/>
            <person name="Hayashi T."/>
            <person name="Toyoda A."/>
            <person name="Oliveira C."/>
            <person name="Osipova E."/>
            <person name="Leigh N.D."/>
            <person name="Simon A."/>
            <person name="Yun M.H."/>
        </authorList>
    </citation>
    <scope>NUCLEOTIDE SEQUENCE</scope>
    <source>
        <strain evidence="1">20211129_DDA</strain>
        <tissue evidence="1">Liver</tissue>
    </source>
</reference>